<reference evidence="2" key="1">
    <citation type="submission" date="2016-03" db="EMBL/GenBank/DDBJ databases">
        <authorList>
            <person name="Heylen K."/>
            <person name="De Vos P."/>
            <person name="Vekeman B."/>
        </authorList>
    </citation>
    <scope>NUCLEOTIDE SEQUENCE [LARGE SCALE GENOMIC DNA]</scope>
    <source>
        <strain evidence="2">R-45383</strain>
    </source>
</reference>
<dbReference type="OrthoDB" id="5766125at2"/>
<dbReference type="EMBL" id="LUUK01000080">
    <property type="protein sequence ID" value="OAI22344.1"/>
    <property type="molecule type" value="Genomic_DNA"/>
</dbReference>
<gene>
    <name evidence="1" type="ORF">A1355_22560</name>
</gene>
<evidence type="ECO:0000313" key="2">
    <source>
        <dbReference type="Proteomes" id="UP000077628"/>
    </source>
</evidence>
<evidence type="ECO:0008006" key="3">
    <source>
        <dbReference type="Google" id="ProtNLM"/>
    </source>
</evidence>
<organism evidence="1 2">
    <name type="scientific">Methylomonas koyamae</name>
    <dbReference type="NCBI Taxonomy" id="702114"/>
    <lineage>
        <taxon>Bacteria</taxon>
        <taxon>Pseudomonadati</taxon>
        <taxon>Pseudomonadota</taxon>
        <taxon>Gammaproteobacteria</taxon>
        <taxon>Methylococcales</taxon>
        <taxon>Methylococcaceae</taxon>
        <taxon>Methylomonas</taxon>
    </lineage>
</organism>
<comment type="caution">
    <text evidence="1">The sequence shown here is derived from an EMBL/GenBank/DDBJ whole genome shotgun (WGS) entry which is preliminary data.</text>
</comment>
<dbReference type="Pfam" id="PF01724">
    <property type="entry name" value="DUF29"/>
    <property type="match status" value="1"/>
</dbReference>
<dbReference type="RefSeq" id="WP_064026568.1">
    <property type="nucleotide sequence ID" value="NZ_LUUK01000080.1"/>
</dbReference>
<dbReference type="Gene3D" id="1.20.1220.20">
    <property type="entry name" value="Uncharcterised protein PF01724"/>
    <property type="match status" value="1"/>
</dbReference>
<evidence type="ECO:0000313" key="1">
    <source>
        <dbReference type="EMBL" id="OAI22344.1"/>
    </source>
</evidence>
<dbReference type="InterPro" id="IPR002636">
    <property type="entry name" value="DUF29"/>
</dbReference>
<name>A0A177NXG6_9GAMM</name>
<dbReference type="Proteomes" id="UP000077628">
    <property type="component" value="Unassembled WGS sequence"/>
</dbReference>
<protein>
    <recommendedName>
        <fullName evidence="3">DUF29 domain-containing protein</fullName>
    </recommendedName>
</protein>
<dbReference type="STRING" id="702114.A1355_22560"/>
<sequence length="142" mass="16172">MSTYETDFYRWTHEQAAAIRAGRFNELDLQNIAEELESMGRSEKRALDSRLTVLLAHLLKWRHQPARRGKSWQLTIKGQRLAVADVLDDNPGLAAKLPEILTHAYRRAVIDASSETGLDEELFAADCPWTFDQIVDAGFFPE</sequence>
<keyword evidence="2" id="KW-1185">Reference proteome</keyword>
<dbReference type="AlphaFoldDB" id="A0A177NXG6"/>
<dbReference type="PANTHER" id="PTHR34235:SF4">
    <property type="entry name" value="SLR0291 PROTEIN"/>
    <property type="match status" value="1"/>
</dbReference>
<dbReference type="PANTHER" id="PTHR34235">
    <property type="entry name" value="SLR1203 PROTEIN-RELATED"/>
    <property type="match status" value="1"/>
</dbReference>
<accession>A0A177NXG6</accession>
<proteinExistence type="predicted"/>